<comment type="caution">
    <text evidence="7">The sequence shown here is derived from an EMBL/GenBank/DDBJ whole genome shotgun (WGS) entry which is preliminary data.</text>
</comment>
<feature type="transmembrane region" description="Helical" evidence="6">
    <location>
        <begin position="147"/>
        <end position="166"/>
    </location>
</feature>
<evidence type="ECO:0000256" key="1">
    <source>
        <dbReference type="ARBA" id="ARBA00004651"/>
    </source>
</evidence>
<dbReference type="EMBL" id="CAKXAJ010025165">
    <property type="protein sequence ID" value="CAH2235934.1"/>
    <property type="molecule type" value="Genomic_DNA"/>
</dbReference>
<evidence type="ECO:0000256" key="6">
    <source>
        <dbReference type="SAM" id="Phobius"/>
    </source>
</evidence>
<evidence type="ECO:0000256" key="4">
    <source>
        <dbReference type="ARBA" id="ARBA00022989"/>
    </source>
</evidence>
<keyword evidence="8" id="KW-1185">Reference proteome</keyword>
<organism evidence="7 8">
    <name type="scientific">Pararge aegeria aegeria</name>
    <dbReference type="NCBI Taxonomy" id="348720"/>
    <lineage>
        <taxon>Eukaryota</taxon>
        <taxon>Metazoa</taxon>
        <taxon>Ecdysozoa</taxon>
        <taxon>Arthropoda</taxon>
        <taxon>Hexapoda</taxon>
        <taxon>Insecta</taxon>
        <taxon>Pterygota</taxon>
        <taxon>Neoptera</taxon>
        <taxon>Endopterygota</taxon>
        <taxon>Lepidoptera</taxon>
        <taxon>Glossata</taxon>
        <taxon>Ditrysia</taxon>
        <taxon>Papilionoidea</taxon>
        <taxon>Nymphalidae</taxon>
        <taxon>Satyrinae</taxon>
        <taxon>Satyrini</taxon>
        <taxon>Parargina</taxon>
        <taxon>Pararge</taxon>
    </lineage>
</organism>
<feature type="transmembrane region" description="Helical" evidence="6">
    <location>
        <begin position="59"/>
        <end position="83"/>
    </location>
</feature>
<dbReference type="OrthoDB" id="6478931at2759"/>
<dbReference type="GO" id="GO:0005886">
    <property type="term" value="C:plasma membrane"/>
    <property type="evidence" value="ECO:0007669"/>
    <property type="project" value="UniProtKB-SubCell"/>
</dbReference>
<evidence type="ECO:0000313" key="8">
    <source>
        <dbReference type="Proteomes" id="UP000838756"/>
    </source>
</evidence>
<accession>A0A8S4RGN8</accession>
<keyword evidence="3 6" id="KW-0812">Transmembrane</keyword>
<dbReference type="InterPro" id="IPR013604">
    <property type="entry name" value="7TM_chemorcpt"/>
</dbReference>
<feature type="transmembrane region" description="Helical" evidence="6">
    <location>
        <begin position="263"/>
        <end position="280"/>
    </location>
</feature>
<evidence type="ECO:0000256" key="2">
    <source>
        <dbReference type="ARBA" id="ARBA00022475"/>
    </source>
</evidence>
<dbReference type="AlphaFoldDB" id="A0A8S4RGN8"/>
<gene>
    <name evidence="7" type="primary">jg24479</name>
    <name evidence="7" type="ORF">PAEG_LOCUS13437</name>
</gene>
<dbReference type="GO" id="GO:0050909">
    <property type="term" value="P:sensory perception of taste"/>
    <property type="evidence" value="ECO:0007669"/>
    <property type="project" value="InterPro"/>
</dbReference>
<keyword evidence="4 6" id="KW-1133">Transmembrane helix</keyword>
<evidence type="ECO:0000313" key="7">
    <source>
        <dbReference type="EMBL" id="CAH2235934.1"/>
    </source>
</evidence>
<dbReference type="Pfam" id="PF08395">
    <property type="entry name" value="7tm_7"/>
    <property type="match status" value="1"/>
</dbReference>
<keyword evidence="5 6" id="KW-0472">Membrane</keyword>
<comment type="subcellular location">
    <subcellularLocation>
        <location evidence="1">Cell membrane</location>
        <topology evidence="1">Multi-pass membrane protein</topology>
    </subcellularLocation>
</comment>
<evidence type="ECO:0000256" key="5">
    <source>
        <dbReference type="ARBA" id="ARBA00023136"/>
    </source>
</evidence>
<name>A0A8S4RGN8_9NEOP</name>
<reference evidence="7" key="1">
    <citation type="submission" date="2022-03" db="EMBL/GenBank/DDBJ databases">
        <authorList>
            <person name="Lindestad O."/>
        </authorList>
    </citation>
    <scope>NUCLEOTIDE SEQUENCE</scope>
</reference>
<sequence>MHALNRIETFLDCLIKITKIPIVDANDVSAPKYLVPIVLLCSTLILTTAVLFKENIYGILFAACKTVIFSELLLLELQFSYIAELINTRFQDVNRRLKEIVCQMQQEDNTVPYRRLQVAHKIHKINNSFTTTTNVAKELNDTENSLLFLHILAFIVQIIISATNLLETSNLRQKRTVSSPSNNSRIIYFSCWISYEIVKGLVLIEPSHEHQEQMKLTRILVAEIMTHVTSESDLILDAITNFYKHLLLNNFAYSTMGVFNLERSLICKIVGVVIAVIVLFI</sequence>
<evidence type="ECO:0000256" key="3">
    <source>
        <dbReference type="ARBA" id="ARBA00022692"/>
    </source>
</evidence>
<proteinExistence type="predicted"/>
<protein>
    <submittedName>
        <fullName evidence="7">Jg24479 protein</fullName>
    </submittedName>
</protein>
<keyword evidence="2" id="KW-1003">Cell membrane</keyword>
<dbReference type="Proteomes" id="UP000838756">
    <property type="component" value="Unassembled WGS sequence"/>
</dbReference>
<feature type="transmembrane region" description="Helical" evidence="6">
    <location>
        <begin position="33"/>
        <end position="52"/>
    </location>
</feature>